<accession>A0A835VH98</accession>
<feature type="region of interest" description="Disordered" evidence="1">
    <location>
        <begin position="1"/>
        <end position="56"/>
    </location>
</feature>
<proteinExistence type="predicted"/>
<evidence type="ECO:0000256" key="1">
    <source>
        <dbReference type="SAM" id="MobiDB-lite"/>
    </source>
</evidence>
<evidence type="ECO:0000313" key="2">
    <source>
        <dbReference type="EMBL" id="KAG0500604.1"/>
    </source>
</evidence>
<dbReference type="EMBL" id="JADCNM010000001">
    <property type="protein sequence ID" value="KAG0500604.1"/>
    <property type="molecule type" value="Genomic_DNA"/>
</dbReference>
<protein>
    <submittedName>
        <fullName evidence="2">Uncharacterized protein</fullName>
    </submittedName>
</protein>
<dbReference type="AlphaFoldDB" id="A0A835VH98"/>
<evidence type="ECO:0000313" key="3">
    <source>
        <dbReference type="Proteomes" id="UP000639772"/>
    </source>
</evidence>
<dbReference type="Proteomes" id="UP000639772">
    <property type="component" value="Chromosome 1"/>
</dbReference>
<gene>
    <name evidence="2" type="ORF">HPP92_000676</name>
</gene>
<feature type="compositionally biased region" description="Acidic residues" evidence="1">
    <location>
        <begin position="1"/>
        <end position="54"/>
    </location>
</feature>
<comment type="caution">
    <text evidence="2">The sequence shown here is derived from an EMBL/GenBank/DDBJ whole genome shotgun (WGS) entry which is preliminary data.</text>
</comment>
<reference evidence="2 3" key="1">
    <citation type="journal article" date="2020" name="Nat. Food">
        <title>A phased Vanilla planifolia genome enables genetic improvement of flavour and production.</title>
        <authorList>
            <person name="Hasing T."/>
            <person name="Tang H."/>
            <person name="Brym M."/>
            <person name="Khazi F."/>
            <person name="Huang T."/>
            <person name="Chambers A.H."/>
        </authorList>
    </citation>
    <scope>NUCLEOTIDE SEQUENCE [LARGE SCALE GENOMIC DNA]</scope>
    <source>
        <tissue evidence="2">Leaf</tissue>
    </source>
</reference>
<name>A0A835VH98_VANPL</name>
<sequence>MGGEGYDEEDDADDDEEESGEEDASDDEEESGEEDASDDEEESGEEDANDDEEGVVLQQAALHCRGRSQLEDYLRQWQAAFPVKEGPVRQGEVECIRQRAALQAIPRSVRRGEEADDHDCNIVEQGLGACP</sequence>
<organism evidence="2 3">
    <name type="scientific">Vanilla planifolia</name>
    <name type="common">Vanilla</name>
    <dbReference type="NCBI Taxonomy" id="51239"/>
    <lineage>
        <taxon>Eukaryota</taxon>
        <taxon>Viridiplantae</taxon>
        <taxon>Streptophyta</taxon>
        <taxon>Embryophyta</taxon>
        <taxon>Tracheophyta</taxon>
        <taxon>Spermatophyta</taxon>
        <taxon>Magnoliopsida</taxon>
        <taxon>Liliopsida</taxon>
        <taxon>Asparagales</taxon>
        <taxon>Orchidaceae</taxon>
        <taxon>Vanilloideae</taxon>
        <taxon>Vanilleae</taxon>
        <taxon>Vanilla</taxon>
    </lineage>
</organism>